<accession>A0ABQ2B4V9</accession>
<keyword evidence="1" id="KW-0732">Signal</keyword>
<dbReference type="InterPro" id="IPR011055">
    <property type="entry name" value="Dup_hybrid_motif"/>
</dbReference>
<gene>
    <name evidence="3" type="ORF">GCM10007368_17620</name>
</gene>
<dbReference type="PANTHER" id="PTHR21666">
    <property type="entry name" value="PEPTIDASE-RELATED"/>
    <property type="match status" value="1"/>
</dbReference>
<dbReference type="Pfam" id="PF01551">
    <property type="entry name" value="Peptidase_M23"/>
    <property type="match status" value="1"/>
</dbReference>
<dbReference type="PANTHER" id="PTHR21666:SF289">
    <property type="entry name" value="L-ALA--D-GLU ENDOPEPTIDASE"/>
    <property type="match status" value="1"/>
</dbReference>
<dbReference type="InterPro" id="IPR016047">
    <property type="entry name" value="M23ase_b-sheet_dom"/>
</dbReference>
<evidence type="ECO:0000259" key="2">
    <source>
        <dbReference type="Pfam" id="PF01551"/>
    </source>
</evidence>
<dbReference type="InterPro" id="IPR050570">
    <property type="entry name" value="Cell_wall_metabolism_enzyme"/>
</dbReference>
<feature type="domain" description="M23ase beta-sheet core" evidence="2">
    <location>
        <begin position="22"/>
        <end position="122"/>
    </location>
</feature>
<dbReference type="CDD" id="cd12797">
    <property type="entry name" value="M23_peptidase"/>
    <property type="match status" value="1"/>
</dbReference>
<dbReference type="SUPFAM" id="SSF51261">
    <property type="entry name" value="Duplicated hybrid motif"/>
    <property type="match status" value="1"/>
</dbReference>
<proteinExistence type="predicted"/>
<comment type="caution">
    <text evidence="3">The sequence shown here is derived from an EMBL/GenBank/DDBJ whole genome shotgun (WGS) entry which is preliminary data.</text>
</comment>
<reference evidence="4" key="1">
    <citation type="journal article" date="2019" name="Int. J. Syst. Evol. Microbiol.">
        <title>The Global Catalogue of Microorganisms (GCM) 10K type strain sequencing project: providing services to taxonomists for standard genome sequencing and annotation.</title>
        <authorList>
            <consortium name="The Broad Institute Genomics Platform"/>
            <consortium name="The Broad Institute Genome Sequencing Center for Infectious Disease"/>
            <person name="Wu L."/>
            <person name="Ma J."/>
        </authorList>
    </citation>
    <scope>NUCLEOTIDE SEQUENCE [LARGE SCALE GENOMIC DNA]</scope>
    <source>
        <strain evidence="4">CCM 8653</strain>
    </source>
</reference>
<name>A0ABQ2B4V9_9MICO</name>
<dbReference type="Proteomes" id="UP000632535">
    <property type="component" value="Unassembled WGS sequence"/>
</dbReference>
<dbReference type="EMBL" id="BMDG01000005">
    <property type="protein sequence ID" value="GGI07729.1"/>
    <property type="molecule type" value="Genomic_DNA"/>
</dbReference>
<protein>
    <recommendedName>
        <fullName evidence="2">M23ase beta-sheet core domain-containing protein</fullName>
    </recommendedName>
</protein>
<organism evidence="3 4">
    <name type="scientific">Isoptericola cucumis</name>
    <dbReference type="NCBI Taxonomy" id="1776856"/>
    <lineage>
        <taxon>Bacteria</taxon>
        <taxon>Bacillati</taxon>
        <taxon>Actinomycetota</taxon>
        <taxon>Actinomycetes</taxon>
        <taxon>Micrococcales</taxon>
        <taxon>Promicromonosporaceae</taxon>
        <taxon>Isoptericola</taxon>
    </lineage>
</organism>
<evidence type="ECO:0000313" key="4">
    <source>
        <dbReference type="Proteomes" id="UP000632535"/>
    </source>
</evidence>
<dbReference type="Gene3D" id="2.70.70.10">
    <property type="entry name" value="Glucose Permease (Domain IIA)"/>
    <property type="match status" value="1"/>
</dbReference>
<evidence type="ECO:0000313" key="3">
    <source>
        <dbReference type="EMBL" id="GGI07729.1"/>
    </source>
</evidence>
<keyword evidence="4" id="KW-1185">Reference proteome</keyword>
<sequence>MRPVAGAVVRPFDPPAEEWAAGHRGVDLAATTGAAVRAPARGSVAFAGAVAGKPVVVVAHDDGLRSTFEPAVAAVPRGSAVATGDVVARVAPTGGRPGSGEHCAAAGCLHWGVLRGETYLDPLLLLGEDVPIVLLPAG</sequence>
<evidence type="ECO:0000256" key="1">
    <source>
        <dbReference type="ARBA" id="ARBA00022729"/>
    </source>
</evidence>